<accession>A0A1Y5FDL8</accession>
<reference evidence="2" key="1">
    <citation type="journal article" date="2017" name="Proc. Natl. Acad. Sci. U.S.A.">
        <title>Simulation of Deepwater Horizon oil plume reveals substrate specialization within a complex community of hydrocarbon-degraders.</title>
        <authorList>
            <person name="Hu P."/>
            <person name="Dubinsky E.A."/>
            <person name="Probst A.J."/>
            <person name="Wang J."/>
            <person name="Sieber C.M.K."/>
            <person name="Tom L.M."/>
            <person name="Gardinali P."/>
            <person name="Banfield J.F."/>
            <person name="Atlas R.M."/>
            <person name="Andersen G.L."/>
        </authorList>
    </citation>
    <scope>NUCLEOTIDE SEQUENCE [LARGE SCALE GENOMIC DNA]</scope>
</reference>
<name>A0A1Y5FDL8_9BACT</name>
<proteinExistence type="predicted"/>
<gene>
    <name evidence="1" type="ORF">A9Q84_10085</name>
</gene>
<dbReference type="AlphaFoldDB" id="A0A1Y5FDL8"/>
<organism evidence="1 2">
    <name type="scientific">Halobacteriovorax marinus</name>
    <dbReference type="NCBI Taxonomy" id="97084"/>
    <lineage>
        <taxon>Bacteria</taxon>
        <taxon>Pseudomonadati</taxon>
        <taxon>Bdellovibrionota</taxon>
        <taxon>Bacteriovoracia</taxon>
        <taxon>Bacteriovoracales</taxon>
        <taxon>Halobacteriovoraceae</taxon>
        <taxon>Halobacteriovorax</taxon>
    </lineage>
</organism>
<comment type="caution">
    <text evidence="1">The sequence shown here is derived from an EMBL/GenBank/DDBJ whole genome shotgun (WGS) entry which is preliminary data.</text>
</comment>
<dbReference type="EMBL" id="MAAO01000006">
    <property type="protein sequence ID" value="OUR96682.1"/>
    <property type="molecule type" value="Genomic_DNA"/>
</dbReference>
<evidence type="ECO:0000313" key="2">
    <source>
        <dbReference type="Proteomes" id="UP000196531"/>
    </source>
</evidence>
<sequence length="241" mass="27761">MTAKKLEIKNTESQGISTGEGSFYGSVLKFNLQEKKEVDQTRLPLSCYFKVKNHIELLSLGRNFHNSFKEGNRVFALTGFATSVDVEQTILGLGAYFNFDHGITCDLITPEFRNSEFTKLVKEDVEEKVKKWDNCSLDYHKTYSLTQYSITGLENIFKSVDLISFENILCDLFSKDNQAYFVALPDLKTIEDNLEFYYPILQHIDSVAISTELKKTKEKVLKKHMNYFEKSNIKIEGIILK</sequence>
<dbReference type="Proteomes" id="UP000196531">
    <property type="component" value="Unassembled WGS sequence"/>
</dbReference>
<evidence type="ECO:0000313" key="1">
    <source>
        <dbReference type="EMBL" id="OUR96682.1"/>
    </source>
</evidence>
<protein>
    <submittedName>
        <fullName evidence="1">Uncharacterized protein</fullName>
    </submittedName>
</protein>